<dbReference type="OrthoDB" id="9793799at2"/>
<feature type="transmembrane region" description="Helical" evidence="7">
    <location>
        <begin position="33"/>
        <end position="50"/>
    </location>
</feature>
<dbReference type="GO" id="GO:0005886">
    <property type="term" value="C:plasma membrane"/>
    <property type="evidence" value="ECO:0007669"/>
    <property type="project" value="UniProtKB-SubCell"/>
</dbReference>
<evidence type="ECO:0000256" key="4">
    <source>
        <dbReference type="ARBA" id="ARBA00022692"/>
    </source>
</evidence>
<dbReference type="Proteomes" id="UP000198728">
    <property type="component" value="Unassembled WGS sequence"/>
</dbReference>
<accession>A0A1I1E827</accession>
<keyword evidence="6 7" id="KW-0472">Membrane</keyword>
<dbReference type="EMBL" id="FOLG01000001">
    <property type="protein sequence ID" value="SFB82792.1"/>
    <property type="molecule type" value="Genomic_DNA"/>
</dbReference>
<keyword evidence="4 7" id="KW-0812">Transmembrane</keyword>
<proteinExistence type="inferred from homology"/>
<evidence type="ECO:0000256" key="1">
    <source>
        <dbReference type="ARBA" id="ARBA00004651"/>
    </source>
</evidence>
<evidence type="ECO:0000256" key="7">
    <source>
        <dbReference type="SAM" id="Phobius"/>
    </source>
</evidence>
<dbReference type="InterPro" id="IPR007353">
    <property type="entry name" value="DUF421"/>
</dbReference>
<keyword evidence="5 7" id="KW-1133">Transmembrane helix</keyword>
<dbReference type="Pfam" id="PF04239">
    <property type="entry name" value="DUF421"/>
    <property type="match status" value="1"/>
</dbReference>
<dbReference type="AlphaFoldDB" id="A0A1I1E827"/>
<dbReference type="STRING" id="441112.SAMN04488094_101669"/>
<dbReference type="PANTHER" id="PTHR34582:SF6">
    <property type="entry name" value="UPF0702 TRANSMEMBRANE PROTEIN YCAP"/>
    <property type="match status" value="1"/>
</dbReference>
<dbReference type="RefSeq" id="WP_093359217.1">
    <property type="nucleotide sequence ID" value="NZ_FOLG01000001.1"/>
</dbReference>
<name>A0A1I1E827_9RHOB</name>
<evidence type="ECO:0000259" key="8">
    <source>
        <dbReference type="Pfam" id="PF04239"/>
    </source>
</evidence>
<evidence type="ECO:0000256" key="2">
    <source>
        <dbReference type="ARBA" id="ARBA00006448"/>
    </source>
</evidence>
<feature type="transmembrane region" description="Helical" evidence="7">
    <location>
        <begin position="6"/>
        <end position="21"/>
    </location>
</feature>
<protein>
    <submittedName>
        <fullName evidence="9">Uncharacterized membrane protein YcaP, DUF421 family</fullName>
    </submittedName>
</protein>
<dbReference type="PANTHER" id="PTHR34582">
    <property type="entry name" value="UPF0702 TRANSMEMBRANE PROTEIN YCAP"/>
    <property type="match status" value="1"/>
</dbReference>
<evidence type="ECO:0000256" key="3">
    <source>
        <dbReference type="ARBA" id="ARBA00022475"/>
    </source>
</evidence>
<evidence type="ECO:0000313" key="10">
    <source>
        <dbReference type="Proteomes" id="UP000198728"/>
    </source>
</evidence>
<feature type="domain" description="YetF C-terminal" evidence="8">
    <location>
        <begin position="80"/>
        <end position="148"/>
    </location>
</feature>
<comment type="similarity">
    <text evidence="2">Belongs to the UPF0702 family.</text>
</comment>
<feature type="transmembrane region" description="Helical" evidence="7">
    <location>
        <begin position="56"/>
        <end position="76"/>
    </location>
</feature>
<sequence>MLEVLVRAVIAVAAVILFTRLNGLRSFSKMSSFDFAMTVALGSILATTIVDRSLDLRIGLASLAAIYVVQAALSMLRVWVRPVRRAVDNTPLLLLRDGEILRESLREGRVTEEDLLARLRMADATHLDEVAAVVLETTGDMSVIRDPEGRGVEKRLLAGVRGA</sequence>
<dbReference type="InterPro" id="IPR023090">
    <property type="entry name" value="UPF0702_alpha/beta_dom_sf"/>
</dbReference>
<gene>
    <name evidence="9" type="ORF">SAMN04488094_101669</name>
</gene>
<evidence type="ECO:0000313" key="9">
    <source>
        <dbReference type="EMBL" id="SFB82792.1"/>
    </source>
</evidence>
<reference evidence="9 10" key="1">
    <citation type="submission" date="2016-10" db="EMBL/GenBank/DDBJ databases">
        <authorList>
            <person name="de Groot N.N."/>
        </authorList>
    </citation>
    <scope>NUCLEOTIDE SEQUENCE [LARGE SCALE GENOMIC DNA]</scope>
    <source>
        <strain evidence="9 10">DSM 19548</strain>
    </source>
</reference>
<keyword evidence="10" id="KW-1185">Reference proteome</keyword>
<keyword evidence="3" id="KW-1003">Cell membrane</keyword>
<dbReference type="Gene3D" id="3.30.240.20">
    <property type="entry name" value="bsu07140 like domains"/>
    <property type="match status" value="1"/>
</dbReference>
<comment type="subcellular location">
    <subcellularLocation>
        <location evidence="1">Cell membrane</location>
        <topology evidence="1">Multi-pass membrane protein</topology>
    </subcellularLocation>
</comment>
<evidence type="ECO:0000256" key="5">
    <source>
        <dbReference type="ARBA" id="ARBA00022989"/>
    </source>
</evidence>
<evidence type="ECO:0000256" key="6">
    <source>
        <dbReference type="ARBA" id="ARBA00023136"/>
    </source>
</evidence>
<organism evidence="9 10">
    <name type="scientific">Tropicimonas isoalkanivorans</name>
    <dbReference type="NCBI Taxonomy" id="441112"/>
    <lineage>
        <taxon>Bacteria</taxon>
        <taxon>Pseudomonadati</taxon>
        <taxon>Pseudomonadota</taxon>
        <taxon>Alphaproteobacteria</taxon>
        <taxon>Rhodobacterales</taxon>
        <taxon>Roseobacteraceae</taxon>
        <taxon>Tropicimonas</taxon>
    </lineage>
</organism>